<dbReference type="KEGG" id="echi:FKX85_09300"/>
<dbReference type="OrthoDB" id="1096234at2"/>
<feature type="domain" description="N-acetyltransferase" evidence="1">
    <location>
        <begin position="118"/>
        <end position="246"/>
    </location>
</feature>
<dbReference type="Gene3D" id="3.40.630.30">
    <property type="match status" value="1"/>
</dbReference>
<dbReference type="Proteomes" id="UP000316614">
    <property type="component" value="Chromosome"/>
</dbReference>
<evidence type="ECO:0000259" key="1">
    <source>
        <dbReference type="PROSITE" id="PS51186"/>
    </source>
</evidence>
<dbReference type="RefSeq" id="WP_141614462.1">
    <property type="nucleotide sequence ID" value="NZ_CP041253.1"/>
</dbReference>
<sequence>MNQRISANIHNLTDLWKTGSEAFQSYFEQDDYAYCYIPRSQWPNRLWLTQISNSTAPAKIPPLLAVHQDPMTFSFFDTTLGDGENIFSLLAPYGISEKSMQWGMSFTPNKTFPADDQLTVQRISSATNMEGWSVNFQLAFGYCISVETLEKTADKIEYYHLVYQNENVGTLLLHQTDGVLGIHSLGIIPAMRGKGLAKKAMYWALNKAISRKARLVTLQASAMAKPMYEKLGFTSEFIMRNFHLKQ</sequence>
<dbReference type="CDD" id="cd04301">
    <property type="entry name" value="NAT_SF"/>
    <property type="match status" value="1"/>
</dbReference>
<evidence type="ECO:0000313" key="3">
    <source>
        <dbReference type="Proteomes" id="UP000316614"/>
    </source>
</evidence>
<keyword evidence="3" id="KW-1185">Reference proteome</keyword>
<organism evidence="2 3">
    <name type="scientific">Echinicola soli</name>
    <dbReference type="NCBI Taxonomy" id="2591634"/>
    <lineage>
        <taxon>Bacteria</taxon>
        <taxon>Pseudomonadati</taxon>
        <taxon>Bacteroidota</taxon>
        <taxon>Cytophagia</taxon>
        <taxon>Cytophagales</taxon>
        <taxon>Cyclobacteriaceae</taxon>
        <taxon>Echinicola</taxon>
    </lineage>
</organism>
<dbReference type="InterPro" id="IPR000182">
    <property type="entry name" value="GNAT_dom"/>
</dbReference>
<dbReference type="GO" id="GO:0016747">
    <property type="term" value="F:acyltransferase activity, transferring groups other than amino-acyl groups"/>
    <property type="evidence" value="ECO:0007669"/>
    <property type="project" value="InterPro"/>
</dbReference>
<dbReference type="AlphaFoldDB" id="A0A514CHB9"/>
<accession>A0A514CHB9</accession>
<dbReference type="Pfam" id="PF00583">
    <property type="entry name" value="Acetyltransf_1"/>
    <property type="match status" value="1"/>
</dbReference>
<proteinExistence type="predicted"/>
<evidence type="ECO:0000313" key="2">
    <source>
        <dbReference type="EMBL" id="QDH79215.1"/>
    </source>
</evidence>
<protein>
    <submittedName>
        <fullName evidence="2">GNAT family N-acetyltransferase</fullName>
    </submittedName>
</protein>
<dbReference type="InterPro" id="IPR016181">
    <property type="entry name" value="Acyl_CoA_acyltransferase"/>
</dbReference>
<dbReference type="SUPFAM" id="SSF55729">
    <property type="entry name" value="Acyl-CoA N-acyltransferases (Nat)"/>
    <property type="match status" value="1"/>
</dbReference>
<name>A0A514CHB9_9BACT</name>
<gene>
    <name evidence="2" type="ORF">FKX85_09300</name>
</gene>
<dbReference type="PROSITE" id="PS51186">
    <property type="entry name" value="GNAT"/>
    <property type="match status" value="1"/>
</dbReference>
<dbReference type="EMBL" id="CP041253">
    <property type="protein sequence ID" value="QDH79215.1"/>
    <property type="molecule type" value="Genomic_DNA"/>
</dbReference>
<reference evidence="2 3" key="1">
    <citation type="submission" date="2019-06" db="EMBL/GenBank/DDBJ databases">
        <title>Echinicola alkalisoli sp. nov. isolated from saline soil.</title>
        <authorList>
            <person name="Sun J.-Q."/>
            <person name="Xu L."/>
        </authorList>
    </citation>
    <scope>NUCLEOTIDE SEQUENCE [LARGE SCALE GENOMIC DNA]</scope>
    <source>
        <strain evidence="2 3">LN3S3</strain>
    </source>
</reference>
<keyword evidence="2" id="KW-0808">Transferase</keyword>